<organism evidence="3 4">
    <name type="scientific">Favolaschia claudopus</name>
    <dbReference type="NCBI Taxonomy" id="2862362"/>
    <lineage>
        <taxon>Eukaryota</taxon>
        <taxon>Fungi</taxon>
        <taxon>Dikarya</taxon>
        <taxon>Basidiomycota</taxon>
        <taxon>Agaricomycotina</taxon>
        <taxon>Agaricomycetes</taxon>
        <taxon>Agaricomycetidae</taxon>
        <taxon>Agaricales</taxon>
        <taxon>Marasmiineae</taxon>
        <taxon>Mycenaceae</taxon>
        <taxon>Favolaschia</taxon>
    </lineage>
</organism>
<keyword evidence="4" id="KW-1185">Reference proteome</keyword>
<name>A0AAW0CCM2_9AGAR</name>
<evidence type="ECO:0000313" key="3">
    <source>
        <dbReference type="EMBL" id="KAK7036364.1"/>
    </source>
</evidence>
<reference evidence="3 4" key="1">
    <citation type="journal article" date="2024" name="J Genomics">
        <title>Draft genome sequencing and assembly of Favolaschia claudopus CIRM-BRFM 2984 isolated from oak limbs.</title>
        <authorList>
            <person name="Navarro D."/>
            <person name="Drula E."/>
            <person name="Chaduli D."/>
            <person name="Cazenave R."/>
            <person name="Ahrendt S."/>
            <person name="Wang J."/>
            <person name="Lipzen A."/>
            <person name="Daum C."/>
            <person name="Barry K."/>
            <person name="Grigoriev I.V."/>
            <person name="Favel A."/>
            <person name="Rosso M.N."/>
            <person name="Martin F."/>
        </authorList>
    </citation>
    <scope>NUCLEOTIDE SEQUENCE [LARGE SCALE GENOMIC DNA]</scope>
    <source>
        <strain evidence="3 4">CIRM-BRFM 2984</strain>
    </source>
</reference>
<dbReference type="Pfam" id="PF08386">
    <property type="entry name" value="Abhydrolase_4"/>
    <property type="match status" value="1"/>
</dbReference>
<protein>
    <submittedName>
        <fullName evidence="3">TAP-like protein-domain-containing protein</fullName>
    </submittedName>
</protein>
<feature type="region of interest" description="Disordered" evidence="1">
    <location>
        <begin position="78"/>
        <end position="97"/>
    </location>
</feature>
<sequence>MAHELIDPVTPREGGLKMSSDFAGSVLLTQDSPGHASIVAPSSCTASHVAAYFVNGTLPAKDTVCSIDSTAQLFPSVDNSTETATGTGKKEARAVKRSREEEISDAVRKLAMKFDLKGLGSV</sequence>
<evidence type="ECO:0000313" key="4">
    <source>
        <dbReference type="Proteomes" id="UP001362999"/>
    </source>
</evidence>
<dbReference type="InterPro" id="IPR013595">
    <property type="entry name" value="Pept_S33_TAP-like_C"/>
</dbReference>
<accession>A0AAW0CCM2</accession>
<feature type="compositionally biased region" description="Basic and acidic residues" evidence="1">
    <location>
        <begin position="88"/>
        <end position="97"/>
    </location>
</feature>
<proteinExistence type="predicted"/>
<dbReference type="AlphaFoldDB" id="A0AAW0CCM2"/>
<dbReference type="EMBL" id="JAWWNJ010000019">
    <property type="protein sequence ID" value="KAK7036364.1"/>
    <property type="molecule type" value="Genomic_DNA"/>
</dbReference>
<evidence type="ECO:0000259" key="2">
    <source>
        <dbReference type="Pfam" id="PF08386"/>
    </source>
</evidence>
<dbReference type="Proteomes" id="UP001362999">
    <property type="component" value="Unassembled WGS sequence"/>
</dbReference>
<evidence type="ECO:0000256" key="1">
    <source>
        <dbReference type="SAM" id="MobiDB-lite"/>
    </source>
</evidence>
<comment type="caution">
    <text evidence="3">The sequence shown here is derived from an EMBL/GenBank/DDBJ whole genome shotgun (WGS) entry which is preliminary data.</text>
</comment>
<gene>
    <name evidence="3" type="ORF">R3P38DRAFT_3184148</name>
</gene>
<feature type="domain" description="Peptidase S33 tripeptidyl aminopeptidase-like C-terminal" evidence="2">
    <location>
        <begin position="6"/>
        <end position="65"/>
    </location>
</feature>